<evidence type="ECO:0000313" key="2">
    <source>
        <dbReference type="Proteomes" id="UP000248975"/>
    </source>
</evidence>
<dbReference type="AlphaFoldDB" id="A0A2W5SK01"/>
<protein>
    <submittedName>
        <fullName evidence="1">Methyltransferase</fullName>
    </submittedName>
</protein>
<name>A0A2W5SK01_CERSP</name>
<dbReference type="GO" id="GO:0032259">
    <property type="term" value="P:methylation"/>
    <property type="evidence" value="ECO:0007669"/>
    <property type="project" value="UniProtKB-KW"/>
</dbReference>
<sequence length="188" mass="20863">MPFVDVELRHTEGARLLPSKIELLRHLPKGGRVAEIGVADGDFSAEILRHNQPAVLTLVDAWHTDRYGPGETRVQARFAKEIASGHVVICKGLSLDEMAKMPERSLDWVYIDTDHSYGLTSKELVAGARLVAPEGRICGDDFVVGNVRTGNKYGVIQAVNEFCVTHGWAYEYLTLEGTGYFSFCLKRL</sequence>
<proteinExistence type="predicted"/>
<dbReference type="SUPFAM" id="SSF53335">
    <property type="entry name" value="S-adenosyl-L-methionine-dependent methyltransferases"/>
    <property type="match status" value="1"/>
</dbReference>
<keyword evidence="1" id="KW-0808">Transferase</keyword>
<keyword evidence="1" id="KW-0489">Methyltransferase</keyword>
<dbReference type="GO" id="GO:0008168">
    <property type="term" value="F:methyltransferase activity"/>
    <property type="evidence" value="ECO:0007669"/>
    <property type="project" value="UniProtKB-KW"/>
</dbReference>
<reference evidence="1 2" key="1">
    <citation type="submission" date="2017-08" db="EMBL/GenBank/DDBJ databases">
        <title>Infants hospitalized years apart are colonized by the same room-sourced microbial strains.</title>
        <authorList>
            <person name="Brooks B."/>
            <person name="Olm M.R."/>
            <person name="Firek B.A."/>
            <person name="Baker R."/>
            <person name="Thomas B.C."/>
            <person name="Morowitz M.J."/>
            <person name="Banfield J.F."/>
        </authorList>
    </citation>
    <scope>NUCLEOTIDE SEQUENCE [LARGE SCALE GENOMIC DNA]</scope>
    <source>
        <strain evidence="1">S2_003_000_R2_11</strain>
    </source>
</reference>
<dbReference type="Proteomes" id="UP000248975">
    <property type="component" value="Unassembled WGS sequence"/>
</dbReference>
<dbReference type="InterPro" id="IPR029063">
    <property type="entry name" value="SAM-dependent_MTases_sf"/>
</dbReference>
<accession>A0A2W5SK01</accession>
<dbReference type="Gene3D" id="3.40.50.150">
    <property type="entry name" value="Vaccinia Virus protein VP39"/>
    <property type="match status" value="1"/>
</dbReference>
<gene>
    <name evidence="1" type="ORF">DI533_08610</name>
</gene>
<dbReference type="EMBL" id="QFQS01000001">
    <property type="protein sequence ID" value="PZR01093.1"/>
    <property type="molecule type" value="Genomic_DNA"/>
</dbReference>
<comment type="caution">
    <text evidence="1">The sequence shown here is derived from an EMBL/GenBank/DDBJ whole genome shotgun (WGS) entry which is preliminary data.</text>
</comment>
<dbReference type="Pfam" id="PF13578">
    <property type="entry name" value="Methyltransf_24"/>
    <property type="match status" value="1"/>
</dbReference>
<organism evidence="1 2">
    <name type="scientific">Cereibacter sphaeroides</name>
    <name type="common">Rhodobacter sphaeroides</name>
    <dbReference type="NCBI Taxonomy" id="1063"/>
    <lineage>
        <taxon>Bacteria</taxon>
        <taxon>Pseudomonadati</taxon>
        <taxon>Pseudomonadota</taxon>
        <taxon>Alphaproteobacteria</taxon>
        <taxon>Rhodobacterales</taxon>
        <taxon>Paracoccaceae</taxon>
        <taxon>Cereibacter</taxon>
    </lineage>
</organism>
<evidence type="ECO:0000313" key="1">
    <source>
        <dbReference type="EMBL" id="PZR01093.1"/>
    </source>
</evidence>